<feature type="compositionally biased region" description="Low complexity" evidence="1">
    <location>
        <begin position="813"/>
        <end position="850"/>
    </location>
</feature>
<feature type="region of interest" description="Disordered" evidence="1">
    <location>
        <begin position="141"/>
        <end position="167"/>
    </location>
</feature>
<dbReference type="Proteomes" id="UP001305647">
    <property type="component" value="Unassembled WGS sequence"/>
</dbReference>
<feature type="compositionally biased region" description="Basic and acidic residues" evidence="1">
    <location>
        <begin position="341"/>
        <end position="355"/>
    </location>
</feature>
<organism evidence="2 3">
    <name type="scientific">Parathielavia hyrcaniae</name>
    <dbReference type="NCBI Taxonomy" id="113614"/>
    <lineage>
        <taxon>Eukaryota</taxon>
        <taxon>Fungi</taxon>
        <taxon>Dikarya</taxon>
        <taxon>Ascomycota</taxon>
        <taxon>Pezizomycotina</taxon>
        <taxon>Sordariomycetes</taxon>
        <taxon>Sordariomycetidae</taxon>
        <taxon>Sordariales</taxon>
        <taxon>Chaetomiaceae</taxon>
        <taxon>Parathielavia</taxon>
    </lineage>
</organism>
<evidence type="ECO:0000313" key="2">
    <source>
        <dbReference type="EMBL" id="KAK4098235.1"/>
    </source>
</evidence>
<reference evidence="2" key="2">
    <citation type="submission" date="2023-05" db="EMBL/GenBank/DDBJ databases">
        <authorList>
            <consortium name="Lawrence Berkeley National Laboratory"/>
            <person name="Steindorff A."/>
            <person name="Hensen N."/>
            <person name="Bonometti L."/>
            <person name="Westerberg I."/>
            <person name="Brannstrom I.O."/>
            <person name="Guillou S."/>
            <person name="Cros-Aarteil S."/>
            <person name="Calhoun S."/>
            <person name="Haridas S."/>
            <person name="Kuo A."/>
            <person name="Mondo S."/>
            <person name="Pangilinan J."/>
            <person name="Riley R."/>
            <person name="Labutti K."/>
            <person name="Andreopoulos B."/>
            <person name="Lipzen A."/>
            <person name="Chen C."/>
            <person name="Yanf M."/>
            <person name="Daum C."/>
            <person name="Ng V."/>
            <person name="Clum A."/>
            <person name="Ohm R."/>
            <person name="Martin F."/>
            <person name="Silar P."/>
            <person name="Natvig D."/>
            <person name="Lalanne C."/>
            <person name="Gautier V."/>
            <person name="Ament-Velasquez S.L."/>
            <person name="Kruys A."/>
            <person name="Hutchinson M.I."/>
            <person name="Powell A.J."/>
            <person name="Barry K."/>
            <person name="Miller A.N."/>
            <person name="Grigoriev I.V."/>
            <person name="Debuchy R."/>
            <person name="Gladieux P."/>
            <person name="Thoren M.H."/>
            <person name="Johannesson H."/>
        </authorList>
    </citation>
    <scope>NUCLEOTIDE SEQUENCE</scope>
    <source>
        <strain evidence="2">CBS 757.83</strain>
    </source>
</reference>
<proteinExistence type="predicted"/>
<reference evidence="2" key="1">
    <citation type="journal article" date="2023" name="Mol. Phylogenet. Evol.">
        <title>Genome-scale phylogeny and comparative genomics of the fungal order Sordariales.</title>
        <authorList>
            <person name="Hensen N."/>
            <person name="Bonometti L."/>
            <person name="Westerberg I."/>
            <person name="Brannstrom I.O."/>
            <person name="Guillou S."/>
            <person name="Cros-Aarteil S."/>
            <person name="Calhoun S."/>
            <person name="Haridas S."/>
            <person name="Kuo A."/>
            <person name="Mondo S."/>
            <person name="Pangilinan J."/>
            <person name="Riley R."/>
            <person name="LaButti K."/>
            <person name="Andreopoulos B."/>
            <person name="Lipzen A."/>
            <person name="Chen C."/>
            <person name="Yan M."/>
            <person name="Daum C."/>
            <person name="Ng V."/>
            <person name="Clum A."/>
            <person name="Steindorff A."/>
            <person name="Ohm R.A."/>
            <person name="Martin F."/>
            <person name="Silar P."/>
            <person name="Natvig D.O."/>
            <person name="Lalanne C."/>
            <person name="Gautier V."/>
            <person name="Ament-Velasquez S.L."/>
            <person name="Kruys A."/>
            <person name="Hutchinson M.I."/>
            <person name="Powell A.J."/>
            <person name="Barry K."/>
            <person name="Miller A.N."/>
            <person name="Grigoriev I.V."/>
            <person name="Debuchy R."/>
            <person name="Gladieux P."/>
            <person name="Hiltunen Thoren M."/>
            <person name="Johannesson H."/>
        </authorList>
    </citation>
    <scope>NUCLEOTIDE SEQUENCE</scope>
    <source>
        <strain evidence="2">CBS 757.83</strain>
    </source>
</reference>
<evidence type="ECO:0000313" key="3">
    <source>
        <dbReference type="Proteomes" id="UP001305647"/>
    </source>
</evidence>
<feature type="compositionally biased region" description="Polar residues" evidence="1">
    <location>
        <begin position="256"/>
        <end position="266"/>
    </location>
</feature>
<feature type="region of interest" description="Disordered" evidence="1">
    <location>
        <begin position="806"/>
        <end position="905"/>
    </location>
</feature>
<accession>A0AAN6PUM2</accession>
<feature type="region of interest" description="Disordered" evidence="1">
    <location>
        <begin position="622"/>
        <end position="644"/>
    </location>
</feature>
<protein>
    <submittedName>
        <fullName evidence="2">Uncharacterized protein</fullName>
    </submittedName>
</protein>
<feature type="compositionally biased region" description="Low complexity" evidence="1">
    <location>
        <begin position="860"/>
        <end position="882"/>
    </location>
</feature>
<dbReference type="AlphaFoldDB" id="A0AAN6PUM2"/>
<feature type="region of interest" description="Disordered" evidence="1">
    <location>
        <begin position="326"/>
        <end position="445"/>
    </location>
</feature>
<gene>
    <name evidence="2" type="ORF">N658DRAFT_228450</name>
</gene>
<feature type="region of interest" description="Disordered" evidence="1">
    <location>
        <begin position="247"/>
        <end position="268"/>
    </location>
</feature>
<keyword evidence="3" id="KW-1185">Reference proteome</keyword>
<feature type="region of interest" description="Disordered" evidence="1">
    <location>
        <begin position="531"/>
        <end position="556"/>
    </location>
</feature>
<comment type="caution">
    <text evidence="2">The sequence shown here is derived from an EMBL/GenBank/DDBJ whole genome shotgun (WGS) entry which is preliminary data.</text>
</comment>
<name>A0AAN6PUM2_9PEZI</name>
<sequence>MDHDPRESILSVGSIREVGLARQLAFSSARAAMVSVGSPSPETSAQQLAPLRYEANQVVGVDDGQDQVEYGVVGSQQTESEAVAGQGSRRQGSGPRVLFVADDDDWSTVANADCLHEQPCGHKTRPRLVFRLDGTASGQREVVSHSSPSGMEPPCPEPSFTTTPNSAPPLAGMAITTSTSLLSEIGPFVLEDSSSRDSGTERSTESDLGSYIAVTSTKAAERLQKEFRAIRTADWIVSLPPEATSNPYLTPPVATSEVNDTTTSPENMGISHHIRQQESAIRGNFIQLSKSFKEQPTPPHHQQEPRIVYLPLSLTDSQVDRLAAVLSSEDGSEQLPRSRARNADREGEITSRTDEDNPVPRMRSRSPAKTHQSGAASRARSRSPVKFDLGKTPESQRTLQGFQDNATSSVPSKSRKPRFERHDPTVYGTPSRSDREPKGPPAPIDTHLARAHARMAALRAGQPPAVIVHNPPERVRSPVRQPSQYPIVDDSSSYYSQDSAAERYPSHISPLNLHREIEPKHLSILQEYIDQQSSGRGSGKASEKLHHRGTQDEASSGAELAFSPLAPFQPNDIPSVRKASKTLIGEGGWLENTTKRDQAASPTRAGGFLGSLVKKAKEMIEANQDNRAQRKSREPDKSGRPASRQLAISLSPREQSLLFCELEFVLATALNDYITAQFAAGRLEPDRLRKVAEEWQRKGRPRVVGLRYDLETQLDLVRAHVHDFKFYSRAAATPTAVLGVVDTAKANARVLRVRTFCQPDTVVAKLLLDAQGLFNVLGCPEDQQIKLAEVIAFFKAAMERQRIQALHEHQHHQQQQQQQQQQNYQQQHQQHGGVVASSSAAVLSSATSPAWNSRSPTRQGGDWWGTSAAAAAAGAGANATAGQLKRSKSHGAGKMDPAAYESQDE</sequence>
<dbReference type="EMBL" id="MU863661">
    <property type="protein sequence ID" value="KAK4098235.1"/>
    <property type="molecule type" value="Genomic_DNA"/>
</dbReference>
<feature type="compositionally biased region" description="Basic and acidic residues" evidence="1">
    <location>
        <begin position="627"/>
        <end position="639"/>
    </location>
</feature>
<feature type="compositionally biased region" description="Polar residues" evidence="1">
    <location>
        <begin position="393"/>
        <end position="412"/>
    </location>
</feature>
<evidence type="ECO:0000256" key="1">
    <source>
        <dbReference type="SAM" id="MobiDB-lite"/>
    </source>
</evidence>